<keyword evidence="3" id="KW-1185">Reference proteome</keyword>
<keyword evidence="1" id="KW-0812">Transmembrane</keyword>
<evidence type="ECO:0000313" key="3">
    <source>
        <dbReference type="Proteomes" id="UP000597762"/>
    </source>
</evidence>
<comment type="caution">
    <text evidence="2">The sequence shown here is derived from an EMBL/GenBank/DDBJ whole genome shotgun (WGS) entry which is preliminary data.</text>
</comment>
<name>A0A812B489_ACAPH</name>
<gene>
    <name evidence="2" type="ORF">SPHA_9996</name>
</gene>
<accession>A0A812B489</accession>
<reference evidence="2" key="1">
    <citation type="submission" date="2021-01" db="EMBL/GenBank/DDBJ databases">
        <authorList>
            <person name="Li R."/>
            <person name="Bekaert M."/>
        </authorList>
    </citation>
    <scope>NUCLEOTIDE SEQUENCE</scope>
    <source>
        <strain evidence="2">Farmed</strain>
    </source>
</reference>
<dbReference type="Proteomes" id="UP000597762">
    <property type="component" value="Unassembled WGS sequence"/>
</dbReference>
<sequence length="214" mass="25677">MYLGWKTVSVCAKFTGSLDLANSGIPFYPTPPTHGFSLLLGMLNGDNGECNTRCLIQPKSSLSPAFCSAASHPSELRAHVKVFFAIPFFLFLLFVSLFLFLFLSFFLFLLFVSLFFFFFYFYFFLSFFFFYLFHFSYFYFFLSFFFFYLFHFSYFYFFLSFFLLYYVLYFIFIFLSIFLLFFYLPLIFKCSFRSTCNTCTPSLFLFVFLFPLRT</sequence>
<feature type="transmembrane region" description="Helical" evidence="1">
    <location>
        <begin position="82"/>
        <end position="102"/>
    </location>
</feature>
<keyword evidence="1" id="KW-1133">Transmembrane helix</keyword>
<organism evidence="2 3">
    <name type="scientific">Acanthosepion pharaonis</name>
    <name type="common">Pharaoh cuttlefish</name>
    <name type="synonym">Sepia pharaonis</name>
    <dbReference type="NCBI Taxonomy" id="158019"/>
    <lineage>
        <taxon>Eukaryota</taxon>
        <taxon>Metazoa</taxon>
        <taxon>Spiralia</taxon>
        <taxon>Lophotrochozoa</taxon>
        <taxon>Mollusca</taxon>
        <taxon>Cephalopoda</taxon>
        <taxon>Coleoidea</taxon>
        <taxon>Decapodiformes</taxon>
        <taxon>Sepiida</taxon>
        <taxon>Sepiina</taxon>
        <taxon>Sepiidae</taxon>
        <taxon>Acanthosepion</taxon>
    </lineage>
</organism>
<dbReference type="EMBL" id="CAHIKZ030000320">
    <property type="protein sequence ID" value="CAE1168345.1"/>
    <property type="molecule type" value="Genomic_DNA"/>
</dbReference>
<protein>
    <submittedName>
        <fullName evidence="2">Uncharacterized protein</fullName>
    </submittedName>
</protein>
<feature type="transmembrane region" description="Helical" evidence="1">
    <location>
        <begin position="163"/>
        <end position="183"/>
    </location>
</feature>
<evidence type="ECO:0000313" key="2">
    <source>
        <dbReference type="EMBL" id="CAE1168345.1"/>
    </source>
</evidence>
<feature type="transmembrane region" description="Helical" evidence="1">
    <location>
        <begin position="137"/>
        <end position="157"/>
    </location>
</feature>
<dbReference type="AlphaFoldDB" id="A0A812B489"/>
<keyword evidence="1" id="KW-0472">Membrane</keyword>
<feature type="transmembrane region" description="Helical" evidence="1">
    <location>
        <begin position="108"/>
        <end position="130"/>
    </location>
</feature>
<evidence type="ECO:0000256" key="1">
    <source>
        <dbReference type="SAM" id="Phobius"/>
    </source>
</evidence>
<proteinExistence type="predicted"/>